<name>A0ABU5L9J7_9RICK</name>
<feature type="short sequence motif" description="Q motif" evidence="6">
    <location>
        <begin position="2"/>
        <end position="30"/>
    </location>
</feature>
<dbReference type="PROSITE" id="PS51194">
    <property type="entry name" value="HELICASE_CTER"/>
    <property type="match status" value="1"/>
</dbReference>
<evidence type="ECO:0000256" key="4">
    <source>
        <dbReference type="ARBA" id="ARBA00022840"/>
    </source>
</evidence>
<dbReference type="InterPro" id="IPR050079">
    <property type="entry name" value="DEAD_box_RNA_helicase"/>
</dbReference>
<dbReference type="Pfam" id="PF00270">
    <property type="entry name" value="DEAD"/>
    <property type="match status" value="1"/>
</dbReference>
<dbReference type="Gene3D" id="3.40.50.300">
    <property type="entry name" value="P-loop containing nucleotide triphosphate hydrolases"/>
    <property type="match status" value="2"/>
</dbReference>
<keyword evidence="3 10" id="KW-0347">Helicase</keyword>
<evidence type="ECO:0000259" key="7">
    <source>
        <dbReference type="PROSITE" id="PS51192"/>
    </source>
</evidence>
<comment type="similarity">
    <text evidence="5">Belongs to the DEAD box helicase family.</text>
</comment>
<dbReference type="SMART" id="SM00490">
    <property type="entry name" value="HELICc"/>
    <property type="match status" value="1"/>
</dbReference>
<dbReference type="CDD" id="cd00268">
    <property type="entry name" value="DEADc"/>
    <property type="match status" value="1"/>
</dbReference>
<proteinExistence type="inferred from homology"/>
<dbReference type="InterPro" id="IPR014001">
    <property type="entry name" value="Helicase_ATP-bd"/>
</dbReference>
<dbReference type="PROSITE" id="PS51192">
    <property type="entry name" value="HELICASE_ATP_BIND_1"/>
    <property type="match status" value="1"/>
</dbReference>
<evidence type="ECO:0000259" key="8">
    <source>
        <dbReference type="PROSITE" id="PS51194"/>
    </source>
</evidence>
<reference evidence="10 11" key="1">
    <citation type="submission" date="2023-02" db="EMBL/GenBank/DDBJ databases">
        <title>Host association and intracellularity evolved multiple times independently in the Rickettsiales.</title>
        <authorList>
            <person name="Castelli M."/>
            <person name="Nardi T."/>
            <person name="Gammuto L."/>
            <person name="Bellinzona G."/>
            <person name="Sabaneyeva E."/>
            <person name="Potekhin A."/>
            <person name="Serra V."/>
            <person name="Petroni G."/>
            <person name="Sassera D."/>
        </authorList>
    </citation>
    <scope>NUCLEOTIDE SEQUENCE [LARGE SCALE GENOMIC DNA]</scope>
    <source>
        <strain evidence="10 11">BOD18</strain>
    </source>
</reference>
<dbReference type="Pfam" id="PF00271">
    <property type="entry name" value="Helicase_C"/>
    <property type="match status" value="1"/>
</dbReference>
<feature type="domain" description="Helicase ATP-binding" evidence="7">
    <location>
        <begin position="33"/>
        <end position="203"/>
    </location>
</feature>
<evidence type="ECO:0000256" key="3">
    <source>
        <dbReference type="ARBA" id="ARBA00022806"/>
    </source>
</evidence>
<organism evidence="10 11">
    <name type="scientific">Candidatus Cyrtobacter comes</name>
    <dbReference type="NCBI Taxonomy" id="675776"/>
    <lineage>
        <taxon>Bacteria</taxon>
        <taxon>Pseudomonadati</taxon>
        <taxon>Pseudomonadota</taxon>
        <taxon>Alphaproteobacteria</taxon>
        <taxon>Rickettsiales</taxon>
        <taxon>Candidatus Midichloriaceae</taxon>
        <taxon>Candidatus Cyrtobacter</taxon>
    </lineage>
</organism>
<keyword evidence="1" id="KW-0547">Nucleotide-binding</keyword>
<dbReference type="GO" id="GO:0004386">
    <property type="term" value="F:helicase activity"/>
    <property type="evidence" value="ECO:0007669"/>
    <property type="project" value="UniProtKB-KW"/>
</dbReference>
<sequence>MKSFESMGLPEALNKTLRQMQFNDPTPIQAEAIPLALEGKDILGSAQTGTGKTGAFGIPLVAKLINNPNGAALVMTPTRELASQVMNQLKALLGEQSMIKHALLIGGDSIPKQLQQLRRRPRLIVGTPGRINDHIKRGTFHLKHTDFLVLDETDRMLDMGFTIQIENILQGLSAERQTLLFSATMPQNIVCMAEKYLNNPSHVAVSSTSAPAANIQQESIYVSEAEKYQSLITQLDARGGSIIIFIKTKSAADRMALKLFKEGHDAQAIHGDLRQQKRERVMNDFRNKKYRILVATDVAARGLDILHIEHVINYDLPQCPEDYVHRIGRTARAGAAGFALNLITPADKGKWNAIDRILNPDRPVANDELKKDSKKVVQGRRRKRRF</sequence>
<feature type="domain" description="Helicase C-terminal" evidence="8">
    <location>
        <begin position="227"/>
        <end position="377"/>
    </location>
</feature>
<dbReference type="SMART" id="SM00487">
    <property type="entry name" value="DEXDc"/>
    <property type="match status" value="1"/>
</dbReference>
<dbReference type="PANTHER" id="PTHR47959">
    <property type="entry name" value="ATP-DEPENDENT RNA HELICASE RHLE-RELATED"/>
    <property type="match status" value="1"/>
</dbReference>
<keyword evidence="4" id="KW-0067">ATP-binding</keyword>
<evidence type="ECO:0000313" key="10">
    <source>
        <dbReference type="EMBL" id="MDZ5762794.1"/>
    </source>
</evidence>
<keyword evidence="2" id="KW-0378">Hydrolase</keyword>
<dbReference type="SUPFAM" id="SSF52540">
    <property type="entry name" value="P-loop containing nucleoside triphosphate hydrolases"/>
    <property type="match status" value="1"/>
</dbReference>
<feature type="domain" description="DEAD-box RNA helicase Q" evidence="9">
    <location>
        <begin position="2"/>
        <end position="30"/>
    </location>
</feature>
<evidence type="ECO:0000256" key="6">
    <source>
        <dbReference type="PROSITE-ProRule" id="PRU00552"/>
    </source>
</evidence>
<dbReference type="PROSITE" id="PS51195">
    <property type="entry name" value="Q_MOTIF"/>
    <property type="match status" value="1"/>
</dbReference>
<dbReference type="Proteomes" id="UP001293791">
    <property type="component" value="Unassembled WGS sequence"/>
</dbReference>
<dbReference type="InterPro" id="IPR001650">
    <property type="entry name" value="Helicase_C-like"/>
</dbReference>
<evidence type="ECO:0000256" key="1">
    <source>
        <dbReference type="ARBA" id="ARBA00022741"/>
    </source>
</evidence>
<evidence type="ECO:0000256" key="5">
    <source>
        <dbReference type="ARBA" id="ARBA00038437"/>
    </source>
</evidence>
<dbReference type="PANTHER" id="PTHR47959:SF1">
    <property type="entry name" value="ATP-DEPENDENT RNA HELICASE DBPA"/>
    <property type="match status" value="1"/>
</dbReference>
<evidence type="ECO:0000256" key="2">
    <source>
        <dbReference type="ARBA" id="ARBA00022801"/>
    </source>
</evidence>
<dbReference type="RefSeq" id="WP_322498236.1">
    <property type="nucleotide sequence ID" value="NZ_JARGYT010000116.1"/>
</dbReference>
<dbReference type="CDD" id="cd18787">
    <property type="entry name" value="SF2_C_DEAD"/>
    <property type="match status" value="1"/>
</dbReference>
<evidence type="ECO:0000313" key="11">
    <source>
        <dbReference type="Proteomes" id="UP001293791"/>
    </source>
</evidence>
<dbReference type="InterPro" id="IPR011545">
    <property type="entry name" value="DEAD/DEAH_box_helicase_dom"/>
</dbReference>
<gene>
    <name evidence="10" type="ORF">Cyrtocomes_01189</name>
</gene>
<dbReference type="InterPro" id="IPR014014">
    <property type="entry name" value="RNA_helicase_DEAD_Q_motif"/>
</dbReference>
<accession>A0ABU5L9J7</accession>
<dbReference type="EMBL" id="JARGYT010000116">
    <property type="protein sequence ID" value="MDZ5762794.1"/>
    <property type="molecule type" value="Genomic_DNA"/>
</dbReference>
<dbReference type="InterPro" id="IPR044742">
    <property type="entry name" value="DEAD/DEAH_RhlB"/>
</dbReference>
<protein>
    <submittedName>
        <fullName evidence="10">DEAD/DEAH box helicase</fullName>
    </submittedName>
</protein>
<comment type="caution">
    <text evidence="10">The sequence shown here is derived from an EMBL/GenBank/DDBJ whole genome shotgun (WGS) entry which is preliminary data.</text>
</comment>
<dbReference type="InterPro" id="IPR027417">
    <property type="entry name" value="P-loop_NTPase"/>
</dbReference>
<evidence type="ECO:0000259" key="9">
    <source>
        <dbReference type="PROSITE" id="PS51195"/>
    </source>
</evidence>
<keyword evidence="11" id="KW-1185">Reference proteome</keyword>